<dbReference type="Proteomes" id="UP000199152">
    <property type="component" value="Unassembled WGS sequence"/>
</dbReference>
<dbReference type="RefSeq" id="WP_091322441.1">
    <property type="nucleotide sequence ID" value="NZ_FOSW01000003.1"/>
</dbReference>
<dbReference type="InterPro" id="IPR052157">
    <property type="entry name" value="BCAA_transport_permease"/>
</dbReference>
<feature type="transmembrane region" description="Helical" evidence="9">
    <location>
        <begin position="267"/>
        <end position="285"/>
    </location>
</feature>
<gene>
    <name evidence="10" type="ORF">SAMN04488085_103250</name>
</gene>
<dbReference type="PANTHER" id="PTHR11795:SF451">
    <property type="entry name" value="ABC TRANSPORTER PERMEASE PROTEIN"/>
    <property type="match status" value="1"/>
</dbReference>
<comment type="subcellular location">
    <subcellularLocation>
        <location evidence="1">Cell membrane</location>
        <topology evidence="1">Multi-pass membrane protein</topology>
    </subcellularLocation>
</comment>
<protein>
    <submittedName>
        <fullName evidence="10">Amino acid/amide ABC transporter membrane protein 1, HAAT family</fullName>
    </submittedName>
</protein>
<comment type="similarity">
    <text evidence="8">Belongs to the binding-protein-dependent transport system permease family. LivHM subfamily.</text>
</comment>
<keyword evidence="7 9" id="KW-0472">Membrane</keyword>
<dbReference type="EMBL" id="FOSW01000003">
    <property type="protein sequence ID" value="SFK73548.1"/>
    <property type="molecule type" value="Genomic_DNA"/>
</dbReference>
<evidence type="ECO:0000256" key="6">
    <source>
        <dbReference type="ARBA" id="ARBA00022989"/>
    </source>
</evidence>
<keyword evidence="4 9" id="KW-0812">Transmembrane</keyword>
<dbReference type="InterPro" id="IPR001851">
    <property type="entry name" value="ABC_transp_permease"/>
</dbReference>
<organism evidence="10 11">
    <name type="scientific">Geodermatophilus ruber</name>
    <dbReference type="NCBI Taxonomy" id="504800"/>
    <lineage>
        <taxon>Bacteria</taxon>
        <taxon>Bacillati</taxon>
        <taxon>Actinomycetota</taxon>
        <taxon>Actinomycetes</taxon>
        <taxon>Geodermatophilales</taxon>
        <taxon>Geodermatophilaceae</taxon>
        <taxon>Geodermatophilus</taxon>
    </lineage>
</organism>
<proteinExistence type="inferred from homology"/>
<reference evidence="10 11" key="1">
    <citation type="submission" date="2016-10" db="EMBL/GenBank/DDBJ databases">
        <authorList>
            <person name="de Groot N.N."/>
        </authorList>
    </citation>
    <scope>NUCLEOTIDE SEQUENCE [LARGE SCALE GENOMIC DNA]</scope>
    <source>
        <strain evidence="10 11">DSM 45317</strain>
    </source>
</reference>
<dbReference type="OrthoDB" id="3572933at2"/>
<keyword evidence="5" id="KW-0029">Amino-acid transport</keyword>
<keyword evidence="2" id="KW-0813">Transport</keyword>
<accession>A0A1I4BXK6</accession>
<evidence type="ECO:0000256" key="8">
    <source>
        <dbReference type="ARBA" id="ARBA00037998"/>
    </source>
</evidence>
<evidence type="ECO:0000256" key="4">
    <source>
        <dbReference type="ARBA" id="ARBA00022692"/>
    </source>
</evidence>
<evidence type="ECO:0000256" key="7">
    <source>
        <dbReference type="ARBA" id="ARBA00023136"/>
    </source>
</evidence>
<dbReference type="GO" id="GO:0022857">
    <property type="term" value="F:transmembrane transporter activity"/>
    <property type="evidence" value="ECO:0007669"/>
    <property type="project" value="InterPro"/>
</dbReference>
<evidence type="ECO:0000256" key="9">
    <source>
        <dbReference type="SAM" id="Phobius"/>
    </source>
</evidence>
<evidence type="ECO:0000256" key="5">
    <source>
        <dbReference type="ARBA" id="ARBA00022970"/>
    </source>
</evidence>
<feature type="transmembrane region" description="Helical" evidence="9">
    <location>
        <begin position="94"/>
        <end position="116"/>
    </location>
</feature>
<evidence type="ECO:0000256" key="2">
    <source>
        <dbReference type="ARBA" id="ARBA00022448"/>
    </source>
</evidence>
<dbReference type="CDD" id="cd06582">
    <property type="entry name" value="TM_PBP1_LivH_like"/>
    <property type="match status" value="1"/>
</dbReference>
<keyword evidence="3" id="KW-1003">Cell membrane</keyword>
<dbReference type="STRING" id="504800.SAMN04488085_103250"/>
<keyword evidence="6 9" id="KW-1133">Transmembrane helix</keyword>
<evidence type="ECO:0000256" key="3">
    <source>
        <dbReference type="ARBA" id="ARBA00022475"/>
    </source>
</evidence>
<keyword evidence="11" id="KW-1185">Reference proteome</keyword>
<evidence type="ECO:0000313" key="11">
    <source>
        <dbReference type="Proteomes" id="UP000199152"/>
    </source>
</evidence>
<dbReference type="Pfam" id="PF02653">
    <property type="entry name" value="BPD_transp_2"/>
    <property type="match status" value="1"/>
</dbReference>
<dbReference type="AlphaFoldDB" id="A0A1I4BXK6"/>
<dbReference type="GO" id="GO:0006865">
    <property type="term" value="P:amino acid transport"/>
    <property type="evidence" value="ECO:0007669"/>
    <property type="project" value="UniProtKB-KW"/>
</dbReference>
<evidence type="ECO:0000313" key="10">
    <source>
        <dbReference type="EMBL" id="SFK73548.1"/>
    </source>
</evidence>
<name>A0A1I4BXK6_9ACTN</name>
<feature type="transmembrane region" description="Helical" evidence="9">
    <location>
        <begin position="179"/>
        <end position="210"/>
    </location>
</feature>
<feature type="transmembrane region" description="Helical" evidence="9">
    <location>
        <begin position="240"/>
        <end position="261"/>
    </location>
</feature>
<feature type="transmembrane region" description="Helical" evidence="9">
    <location>
        <begin position="136"/>
        <end position="158"/>
    </location>
</feature>
<dbReference type="PANTHER" id="PTHR11795">
    <property type="entry name" value="BRANCHED-CHAIN AMINO ACID TRANSPORT SYSTEM PERMEASE PROTEIN LIVH"/>
    <property type="match status" value="1"/>
</dbReference>
<feature type="transmembrane region" description="Helical" evidence="9">
    <location>
        <begin position="60"/>
        <end position="82"/>
    </location>
</feature>
<sequence length="293" mass="30293">MTLLLQQILSGIATGVIFGGLALALSVVFEGTGVMNFAQGEMAAFTTFLFWTLLQVGLPYWAGFVLVIAIGFVLGLVVERTLIRPVENSSELTILIVTLALFLAFNALSGLIWGFSGQTVASPFGSGAISVFGARITYQQLGMTIAMIATAAAVGALFRFTNLGLRLRAAAMNRTSSHYLSINTGVMLGVGWGIAAATGAVAGAVIVPLSNLQPDMFTTSLLLAFAAFALGGAGSRVGAVVGGIIIGVVTNLGVTYVPFLSGDISDVVPLVVILLVLLLRPQGLFGRHAAVRS</sequence>
<evidence type="ECO:0000256" key="1">
    <source>
        <dbReference type="ARBA" id="ARBA00004651"/>
    </source>
</evidence>
<feature type="transmembrane region" description="Helical" evidence="9">
    <location>
        <begin position="6"/>
        <end position="29"/>
    </location>
</feature>
<feature type="transmembrane region" description="Helical" evidence="9">
    <location>
        <begin position="216"/>
        <end position="233"/>
    </location>
</feature>
<dbReference type="InParanoid" id="A0A1I4BXK6"/>
<dbReference type="GO" id="GO:0005886">
    <property type="term" value="C:plasma membrane"/>
    <property type="evidence" value="ECO:0007669"/>
    <property type="project" value="UniProtKB-SubCell"/>
</dbReference>